<dbReference type="PRINTS" id="PR01837">
    <property type="entry name" value="MGTCSAPBPROT"/>
</dbReference>
<reference evidence="9" key="1">
    <citation type="submission" date="2022-04" db="EMBL/GenBank/DDBJ databases">
        <title>Roseomonas acroporae sp. nov., isolated from coral Acropora digitifera.</title>
        <authorList>
            <person name="Sun H."/>
        </authorList>
    </citation>
    <scope>NUCLEOTIDE SEQUENCE</scope>
    <source>
        <strain evidence="9">NAR14</strain>
    </source>
</reference>
<dbReference type="GO" id="GO:0005886">
    <property type="term" value="C:plasma membrane"/>
    <property type="evidence" value="ECO:0007669"/>
    <property type="project" value="UniProtKB-SubCell"/>
</dbReference>
<evidence type="ECO:0000256" key="2">
    <source>
        <dbReference type="ARBA" id="ARBA00009298"/>
    </source>
</evidence>
<evidence type="ECO:0000256" key="7">
    <source>
        <dbReference type="RuleBase" id="RU365041"/>
    </source>
</evidence>
<keyword evidence="6 7" id="KW-0472">Membrane</keyword>
<dbReference type="InterPro" id="IPR049177">
    <property type="entry name" value="MgtC_SapB_SrpB_YhiD_N"/>
</dbReference>
<comment type="subcellular location">
    <subcellularLocation>
        <location evidence="7">Cell inner membrane</location>
        <topology evidence="7">Multi-pass membrane protein</topology>
    </subcellularLocation>
    <subcellularLocation>
        <location evidence="1">Cell membrane</location>
        <topology evidence="1">Multi-pass membrane protein</topology>
    </subcellularLocation>
</comment>
<comment type="caution">
    <text evidence="9">The sequence shown here is derived from an EMBL/GenBank/DDBJ whole genome shotgun (WGS) entry which is preliminary data.</text>
</comment>
<dbReference type="PANTHER" id="PTHR33778">
    <property type="entry name" value="PROTEIN MGTC"/>
    <property type="match status" value="1"/>
</dbReference>
<accession>A0A9X2BUM6</accession>
<evidence type="ECO:0000256" key="6">
    <source>
        <dbReference type="ARBA" id="ARBA00023136"/>
    </source>
</evidence>
<keyword evidence="3" id="KW-1003">Cell membrane</keyword>
<evidence type="ECO:0000259" key="8">
    <source>
        <dbReference type="Pfam" id="PF02308"/>
    </source>
</evidence>
<dbReference type="PANTHER" id="PTHR33778:SF3">
    <property type="entry name" value="PROTEIN MGTC"/>
    <property type="match status" value="1"/>
</dbReference>
<proteinExistence type="inferred from homology"/>
<feature type="transmembrane region" description="Helical" evidence="7">
    <location>
        <begin position="44"/>
        <end position="64"/>
    </location>
</feature>
<evidence type="ECO:0000256" key="4">
    <source>
        <dbReference type="ARBA" id="ARBA00022692"/>
    </source>
</evidence>
<evidence type="ECO:0000313" key="9">
    <source>
        <dbReference type="EMBL" id="MCK8785652.1"/>
    </source>
</evidence>
<keyword evidence="7" id="KW-0997">Cell inner membrane</keyword>
<evidence type="ECO:0000256" key="5">
    <source>
        <dbReference type="ARBA" id="ARBA00022989"/>
    </source>
</evidence>
<sequence>MAGAWHDHWTSALARFAESPALLLLALLLGTAIGAEREYRQHAGGLRTCALIAAAACVFARLVAEHGGGNTAAGIGAIATGVGFLGAGVITRLPSGEIVGLSTAATFWGTAAIGAAVGLAEFGLAFMLSLAMLFAQEALRPITALIARRQPPRGPEPK</sequence>
<dbReference type="EMBL" id="JALPRX010000063">
    <property type="protein sequence ID" value="MCK8785652.1"/>
    <property type="molecule type" value="Genomic_DNA"/>
</dbReference>
<dbReference type="RefSeq" id="WP_248667772.1">
    <property type="nucleotide sequence ID" value="NZ_JALPRX010000063.1"/>
</dbReference>
<protein>
    <recommendedName>
        <fullName evidence="7">Protein MgtC</fullName>
    </recommendedName>
</protein>
<organism evidence="9 10">
    <name type="scientific">Roseomonas acroporae</name>
    <dbReference type="NCBI Taxonomy" id="2937791"/>
    <lineage>
        <taxon>Bacteria</taxon>
        <taxon>Pseudomonadati</taxon>
        <taxon>Pseudomonadota</taxon>
        <taxon>Alphaproteobacteria</taxon>
        <taxon>Acetobacterales</taxon>
        <taxon>Roseomonadaceae</taxon>
        <taxon>Roseomonas</taxon>
    </lineage>
</organism>
<keyword evidence="5 7" id="KW-1133">Transmembrane helix</keyword>
<dbReference type="InterPro" id="IPR003416">
    <property type="entry name" value="MgtC/SapB/SrpB/YhiD_fam"/>
</dbReference>
<feature type="transmembrane region" description="Helical" evidence="7">
    <location>
        <begin position="111"/>
        <end position="135"/>
    </location>
</feature>
<name>A0A9X2BUM6_9PROT</name>
<evidence type="ECO:0000256" key="3">
    <source>
        <dbReference type="ARBA" id="ARBA00022475"/>
    </source>
</evidence>
<gene>
    <name evidence="9" type="ORF">M0638_14795</name>
</gene>
<dbReference type="AlphaFoldDB" id="A0A9X2BUM6"/>
<comment type="similarity">
    <text evidence="2 7">Belongs to the MgtC/SapB family.</text>
</comment>
<keyword evidence="10" id="KW-1185">Reference proteome</keyword>
<evidence type="ECO:0000313" key="10">
    <source>
        <dbReference type="Proteomes" id="UP001139516"/>
    </source>
</evidence>
<evidence type="ECO:0000256" key="1">
    <source>
        <dbReference type="ARBA" id="ARBA00004651"/>
    </source>
</evidence>
<dbReference type="Proteomes" id="UP001139516">
    <property type="component" value="Unassembled WGS sequence"/>
</dbReference>
<keyword evidence="4 7" id="KW-0812">Transmembrane</keyword>
<feature type="domain" description="MgtC/SapB/SrpB/YhiD N-terminal" evidence="8">
    <location>
        <begin position="23"/>
        <end position="143"/>
    </location>
</feature>
<dbReference type="Pfam" id="PF02308">
    <property type="entry name" value="MgtC"/>
    <property type="match status" value="1"/>
</dbReference>
<feature type="transmembrane region" description="Helical" evidence="7">
    <location>
        <begin position="71"/>
        <end position="91"/>
    </location>
</feature>